<gene>
    <name evidence="2" type="ORF">ASPBRDRAFT_211581</name>
</gene>
<reference evidence="3" key="1">
    <citation type="journal article" date="2017" name="Genome Biol.">
        <title>Comparative genomics reveals high biological diversity and specific adaptations in the industrially and medically important fungal genus Aspergillus.</title>
        <authorList>
            <person name="de Vries R.P."/>
            <person name="Riley R."/>
            <person name="Wiebenga A."/>
            <person name="Aguilar-Osorio G."/>
            <person name="Amillis S."/>
            <person name="Uchima C.A."/>
            <person name="Anderluh G."/>
            <person name="Asadollahi M."/>
            <person name="Askin M."/>
            <person name="Barry K."/>
            <person name="Battaglia E."/>
            <person name="Bayram O."/>
            <person name="Benocci T."/>
            <person name="Braus-Stromeyer S.A."/>
            <person name="Caldana C."/>
            <person name="Canovas D."/>
            <person name="Cerqueira G.C."/>
            <person name="Chen F."/>
            <person name="Chen W."/>
            <person name="Choi C."/>
            <person name="Clum A."/>
            <person name="Dos Santos R.A."/>
            <person name="Damasio A.R."/>
            <person name="Diallinas G."/>
            <person name="Emri T."/>
            <person name="Fekete E."/>
            <person name="Flipphi M."/>
            <person name="Freyberg S."/>
            <person name="Gallo A."/>
            <person name="Gournas C."/>
            <person name="Habgood R."/>
            <person name="Hainaut M."/>
            <person name="Harispe M.L."/>
            <person name="Henrissat B."/>
            <person name="Hilden K.S."/>
            <person name="Hope R."/>
            <person name="Hossain A."/>
            <person name="Karabika E."/>
            <person name="Karaffa L."/>
            <person name="Karanyi Z."/>
            <person name="Krasevec N."/>
            <person name="Kuo A."/>
            <person name="Kusch H."/>
            <person name="LaButti K."/>
            <person name="Lagendijk E.L."/>
            <person name="Lapidus A."/>
            <person name="Levasseur A."/>
            <person name="Lindquist E."/>
            <person name="Lipzen A."/>
            <person name="Logrieco A.F."/>
            <person name="MacCabe A."/>
            <person name="Maekelae M.R."/>
            <person name="Malavazi I."/>
            <person name="Melin P."/>
            <person name="Meyer V."/>
            <person name="Mielnichuk N."/>
            <person name="Miskei M."/>
            <person name="Molnar A.P."/>
            <person name="Mule G."/>
            <person name="Ngan C.Y."/>
            <person name="Orejas M."/>
            <person name="Orosz E."/>
            <person name="Ouedraogo J.P."/>
            <person name="Overkamp K.M."/>
            <person name="Park H.-S."/>
            <person name="Perrone G."/>
            <person name="Piumi F."/>
            <person name="Punt P.J."/>
            <person name="Ram A.F."/>
            <person name="Ramon A."/>
            <person name="Rauscher S."/>
            <person name="Record E."/>
            <person name="Riano-Pachon D.M."/>
            <person name="Robert V."/>
            <person name="Roehrig J."/>
            <person name="Ruller R."/>
            <person name="Salamov A."/>
            <person name="Salih N.S."/>
            <person name="Samson R.A."/>
            <person name="Sandor E."/>
            <person name="Sanguinetti M."/>
            <person name="Schuetze T."/>
            <person name="Sepcic K."/>
            <person name="Shelest E."/>
            <person name="Sherlock G."/>
            <person name="Sophianopoulou V."/>
            <person name="Squina F.M."/>
            <person name="Sun H."/>
            <person name="Susca A."/>
            <person name="Todd R.B."/>
            <person name="Tsang A."/>
            <person name="Unkles S.E."/>
            <person name="van de Wiele N."/>
            <person name="van Rossen-Uffink D."/>
            <person name="Oliveira J.V."/>
            <person name="Vesth T.C."/>
            <person name="Visser J."/>
            <person name="Yu J.-H."/>
            <person name="Zhou M."/>
            <person name="Andersen M.R."/>
            <person name="Archer D.B."/>
            <person name="Baker S.E."/>
            <person name="Benoit I."/>
            <person name="Brakhage A.A."/>
            <person name="Braus G.H."/>
            <person name="Fischer R."/>
            <person name="Frisvad J.C."/>
            <person name="Goldman G.H."/>
            <person name="Houbraken J."/>
            <person name="Oakley B."/>
            <person name="Pocsi I."/>
            <person name="Scazzocchio C."/>
            <person name="Seiboth B."/>
            <person name="vanKuyk P.A."/>
            <person name="Wortman J."/>
            <person name="Dyer P.S."/>
            <person name="Grigoriev I.V."/>
        </authorList>
    </citation>
    <scope>NUCLEOTIDE SEQUENCE [LARGE SCALE GENOMIC DNA]</scope>
    <source>
        <strain evidence="3">CBS 101740 / IMI 381727 / IBT 21946</strain>
    </source>
</reference>
<evidence type="ECO:0000313" key="3">
    <source>
        <dbReference type="Proteomes" id="UP000184499"/>
    </source>
</evidence>
<name>A0A1L9U432_ASPBC</name>
<dbReference type="GeneID" id="93574421"/>
<dbReference type="EMBL" id="KV878699">
    <property type="protein sequence ID" value="OJJ66426.1"/>
    <property type="molecule type" value="Genomic_DNA"/>
</dbReference>
<sequence>MKFTSTITAALLAFSGAASAGLCQAGLKYCGSTLLDGGYHDIIQQTLRSQGEIVLSNSPGLWWGTYWQCNPGGTITYLGGCVGGCFDRGAGNNDECSHDASNWL</sequence>
<feature type="signal peptide" evidence="1">
    <location>
        <begin position="1"/>
        <end position="20"/>
    </location>
</feature>
<dbReference type="RefSeq" id="XP_067473676.1">
    <property type="nucleotide sequence ID" value="XM_067621933.1"/>
</dbReference>
<evidence type="ECO:0000256" key="1">
    <source>
        <dbReference type="SAM" id="SignalP"/>
    </source>
</evidence>
<dbReference type="OrthoDB" id="4379325at2759"/>
<dbReference type="AlphaFoldDB" id="A0A1L9U432"/>
<protein>
    <submittedName>
        <fullName evidence="2">Uncharacterized protein</fullName>
    </submittedName>
</protein>
<dbReference type="Proteomes" id="UP000184499">
    <property type="component" value="Unassembled WGS sequence"/>
</dbReference>
<keyword evidence="1" id="KW-0732">Signal</keyword>
<evidence type="ECO:0000313" key="2">
    <source>
        <dbReference type="EMBL" id="OJJ66426.1"/>
    </source>
</evidence>
<organism evidence="2 3">
    <name type="scientific">Aspergillus brasiliensis (strain CBS 101740 / IMI 381727 / IBT 21946)</name>
    <dbReference type="NCBI Taxonomy" id="767769"/>
    <lineage>
        <taxon>Eukaryota</taxon>
        <taxon>Fungi</taxon>
        <taxon>Dikarya</taxon>
        <taxon>Ascomycota</taxon>
        <taxon>Pezizomycotina</taxon>
        <taxon>Eurotiomycetes</taxon>
        <taxon>Eurotiomycetidae</taxon>
        <taxon>Eurotiales</taxon>
        <taxon>Aspergillaceae</taxon>
        <taxon>Aspergillus</taxon>
        <taxon>Aspergillus subgen. Circumdati</taxon>
    </lineage>
</organism>
<keyword evidence="3" id="KW-1185">Reference proteome</keyword>
<dbReference type="OMA" id="SHDASNW"/>
<dbReference type="VEuPathDB" id="FungiDB:ASPBRDRAFT_211581"/>
<feature type="chain" id="PRO_5013267911" evidence="1">
    <location>
        <begin position="21"/>
        <end position="104"/>
    </location>
</feature>
<accession>A0A1L9U432</accession>
<proteinExistence type="predicted"/>